<dbReference type="SMART" id="SM00939">
    <property type="entry name" value="PepX_C"/>
    <property type="match status" value="1"/>
</dbReference>
<dbReference type="NCBIfam" id="TIGR00976">
    <property type="entry name" value="CocE_NonD"/>
    <property type="match status" value="1"/>
</dbReference>
<dbReference type="SUPFAM" id="SSF49785">
    <property type="entry name" value="Galactose-binding domain-like"/>
    <property type="match status" value="1"/>
</dbReference>
<dbReference type="Gene3D" id="2.60.120.260">
    <property type="entry name" value="Galactose-binding domain-like"/>
    <property type="match status" value="1"/>
</dbReference>
<evidence type="ECO:0000259" key="2">
    <source>
        <dbReference type="SMART" id="SM00939"/>
    </source>
</evidence>
<dbReference type="GO" id="GO:0008239">
    <property type="term" value="F:dipeptidyl-peptidase activity"/>
    <property type="evidence" value="ECO:0007669"/>
    <property type="project" value="InterPro"/>
</dbReference>
<dbReference type="EMBL" id="SPNV01000174">
    <property type="protein sequence ID" value="KAF5859195.1"/>
    <property type="molecule type" value="Genomic_DNA"/>
</dbReference>
<proteinExistence type="predicted"/>
<protein>
    <recommendedName>
        <fullName evidence="2">Xaa-Pro dipeptidyl-peptidase C-terminal domain-containing protein</fullName>
    </recommendedName>
</protein>
<feature type="domain" description="Xaa-Pro dipeptidyl-peptidase C-terminal" evidence="2">
    <location>
        <begin position="300"/>
        <end position="565"/>
    </location>
</feature>
<dbReference type="InterPro" id="IPR029058">
    <property type="entry name" value="AB_hydrolase_fold"/>
</dbReference>
<keyword evidence="4" id="KW-1185">Reference proteome</keyword>
<dbReference type="Proteomes" id="UP000541154">
    <property type="component" value="Unassembled WGS sequence"/>
</dbReference>
<dbReference type="Gene3D" id="3.40.50.1820">
    <property type="entry name" value="alpha/beta hydrolase"/>
    <property type="match status" value="2"/>
</dbReference>
<organism evidence="3 4">
    <name type="scientific">Petromyces alliaceus</name>
    <name type="common">Aspergillus alliaceus</name>
    <dbReference type="NCBI Taxonomy" id="209559"/>
    <lineage>
        <taxon>Eukaryota</taxon>
        <taxon>Fungi</taxon>
        <taxon>Dikarya</taxon>
        <taxon>Ascomycota</taxon>
        <taxon>Pezizomycotina</taxon>
        <taxon>Eurotiomycetes</taxon>
        <taxon>Eurotiomycetidae</taxon>
        <taxon>Eurotiales</taxon>
        <taxon>Aspergillaceae</taxon>
        <taxon>Aspergillus</taxon>
        <taxon>Aspergillus subgen. Circumdati</taxon>
    </lineage>
</organism>
<evidence type="ECO:0000313" key="4">
    <source>
        <dbReference type="Proteomes" id="UP000541154"/>
    </source>
</evidence>
<dbReference type="InterPro" id="IPR013736">
    <property type="entry name" value="Xaa-Pro_dipept_C"/>
</dbReference>
<name>A0A8H6A234_PETAA</name>
<gene>
    <name evidence="3" type="ORF">ETB97_003208</name>
</gene>
<dbReference type="InterPro" id="IPR005674">
    <property type="entry name" value="CocE/Ser_esterase"/>
</dbReference>
<dbReference type="PANTHER" id="PTHR43056:SF10">
    <property type="entry name" value="COCE_NOND FAMILY, PUTATIVE (AFU_ORTHOLOGUE AFUA_7G00600)-RELATED"/>
    <property type="match status" value="1"/>
</dbReference>
<dbReference type="AlphaFoldDB" id="A0A8H6A234"/>
<dbReference type="PANTHER" id="PTHR43056">
    <property type="entry name" value="PEPTIDASE S9 PROLYL OLIGOPEPTIDASE"/>
    <property type="match status" value="1"/>
</dbReference>
<accession>A0A8H6A234</accession>
<dbReference type="InterPro" id="IPR050585">
    <property type="entry name" value="Xaa-Pro_dipeptidyl-ppase/CocE"/>
</dbReference>
<keyword evidence="1" id="KW-0378">Hydrolase</keyword>
<dbReference type="Gene3D" id="1.10.3020.20">
    <property type="match status" value="1"/>
</dbReference>
<reference evidence="3 4" key="1">
    <citation type="submission" date="2019-04" db="EMBL/GenBank/DDBJ databases">
        <title>Aspergillus burnettii sp. nov., novel species from soil in southeast Queensland.</title>
        <authorList>
            <person name="Gilchrist C.L.M."/>
            <person name="Pitt J.I."/>
            <person name="Lange L."/>
            <person name="Lacey H.J."/>
            <person name="Vuong D."/>
            <person name="Midgley D.J."/>
            <person name="Greenfield P."/>
            <person name="Bradbury M."/>
            <person name="Lacey E."/>
            <person name="Busk P.K."/>
            <person name="Pilgaard B."/>
            <person name="Chooi Y.H."/>
            <person name="Piggott A.M."/>
        </authorList>
    </citation>
    <scope>NUCLEOTIDE SEQUENCE [LARGE SCALE GENOMIC DNA]</scope>
    <source>
        <strain evidence="3 4">FRR 5400</strain>
    </source>
</reference>
<dbReference type="SUPFAM" id="SSF53474">
    <property type="entry name" value="alpha/beta-Hydrolases"/>
    <property type="match status" value="1"/>
</dbReference>
<dbReference type="Pfam" id="PF08530">
    <property type="entry name" value="PepX_C"/>
    <property type="match status" value="1"/>
</dbReference>
<evidence type="ECO:0000313" key="3">
    <source>
        <dbReference type="EMBL" id="KAF5859195.1"/>
    </source>
</evidence>
<comment type="caution">
    <text evidence="3">The sequence shown here is derived from an EMBL/GenBank/DDBJ whole genome shotgun (WGS) entry which is preliminary data.</text>
</comment>
<sequence length="574" mass="65443">MVTRIGEIDILFTPSHPDFENTWMPFCSETKVLHAGWQREEGRKPMPVDVIWHRNVPIILRDNVTVYADVFRPSRSEAEPVAALLPWSPFGKTGTGKQSLDRLPWRMGVPRSATSGLEKWEGPDPAEWCGRGYAVVNVDPRGTFHSEGNAYVYGTQEGRDGYDTIEWIAEQSWCNGSVALVGNSWLGTTQWFIAAERPPHLKAIAPWEGLGDFYRQNQHEDVTGMVQKYPLWNTYWGDKKPQLNKIDVPMYALASYSTGLHTEGSLRGFLLSRSQAKWLRIHSTQEWHDQYQPENVSELQRFLDRYLYGIQNGWESTPRIRLSLLGYNRPNVVNRPIKSYPPCNFEFVDFYLDASSRKLTVTPPDKQSSATYFAEDKRDPGQGFVYCFDKYTELCGFSRVELFMSTPDHDDIDVYLVIRKLDREGRPLQSFNIPFESLPAGTTANDVPSENIFRYVGPNGRLRASHRASTEEPGLTMQERQLLSEGYVWHPHDREEKLSRGHIVKLDIGLWAGGMIFDAGEAMRLEIKGTSPLIPEYEGLEDNIPNPNVGRHVIHTGGRHTSKLRVALSGFTKM</sequence>
<dbReference type="InterPro" id="IPR008979">
    <property type="entry name" value="Galactose-bd-like_sf"/>
</dbReference>
<dbReference type="Pfam" id="PF02129">
    <property type="entry name" value="Peptidase_S15"/>
    <property type="match status" value="1"/>
</dbReference>
<dbReference type="InterPro" id="IPR000383">
    <property type="entry name" value="Xaa-Pro-like_dom"/>
</dbReference>
<evidence type="ECO:0000256" key="1">
    <source>
        <dbReference type="ARBA" id="ARBA00022801"/>
    </source>
</evidence>